<dbReference type="AlphaFoldDB" id="A0A370F946"/>
<protein>
    <recommendedName>
        <fullName evidence="4">Pili assembly chaperone N-terminal domain-containing protein</fullName>
    </recommendedName>
</protein>
<dbReference type="EMBL" id="QQAV01000009">
    <property type="protein sequence ID" value="RDI21262.1"/>
    <property type="molecule type" value="Genomic_DNA"/>
</dbReference>
<feature type="signal peptide" evidence="1">
    <location>
        <begin position="1"/>
        <end position="30"/>
    </location>
</feature>
<name>A0A370F946_9BURK</name>
<keyword evidence="3" id="KW-1185">Reference proteome</keyword>
<organism evidence="2 3">
    <name type="scientific">Pseudacidovorax intermedius</name>
    <dbReference type="NCBI Taxonomy" id="433924"/>
    <lineage>
        <taxon>Bacteria</taxon>
        <taxon>Pseudomonadati</taxon>
        <taxon>Pseudomonadota</taxon>
        <taxon>Betaproteobacteria</taxon>
        <taxon>Burkholderiales</taxon>
        <taxon>Comamonadaceae</taxon>
        <taxon>Pseudacidovorax</taxon>
    </lineage>
</organism>
<proteinExistence type="predicted"/>
<evidence type="ECO:0008006" key="4">
    <source>
        <dbReference type="Google" id="ProtNLM"/>
    </source>
</evidence>
<comment type="caution">
    <text evidence="2">The sequence shown here is derived from an EMBL/GenBank/DDBJ whole genome shotgun (WGS) entry which is preliminary data.</text>
</comment>
<feature type="chain" id="PRO_5017001715" description="Pili assembly chaperone N-terminal domain-containing protein" evidence="1">
    <location>
        <begin position="31"/>
        <end position="277"/>
    </location>
</feature>
<reference evidence="2 3" key="1">
    <citation type="submission" date="2018-07" db="EMBL/GenBank/DDBJ databases">
        <title>Genomic Encyclopedia of Type Strains, Phase IV (KMG-IV): sequencing the most valuable type-strain genomes for metagenomic binning, comparative biology and taxonomic classification.</title>
        <authorList>
            <person name="Goeker M."/>
        </authorList>
    </citation>
    <scope>NUCLEOTIDE SEQUENCE [LARGE SCALE GENOMIC DNA]</scope>
    <source>
        <strain evidence="2 3">DSM 21352</strain>
    </source>
</reference>
<gene>
    <name evidence="2" type="ORF">DFR41_10958</name>
</gene>
<dbReference type="Proteomes" id="UP000255265">
    <property type="component" value="Unassembled WGS sequence"/>
</dbReference>
<sequence>MNKVIQRLKGCVTRVCFVMAAALVPCAVLAAPFEVGVAPSRYELSAAAGSRVGQVLDVQNMGSSAVELSVRTLDWTYSPEGQIGYHDELLPGSCRPWVTLERRSLKLGPQERRAMRFQVEVPSGAERQECRFMVVIEGVEPAYQALVRERGMALQLPVSGRIAVAVYVAVGGAAPKLVLQDAVVREHQGRRQPVIVVRNEGDAHGRLSGALDVRATDGRQQEWTPESTPIMPGQTRQLPLSPRADEGVMPETLSLPVKASGLLDWEDGSFRVEAEFR</sequence>
<accession>A0A370F946</accession>
<evidence type="ECO:0000313" key="3">
    <source>
        <dbReference type="Proteomes" id="UP000255265"/>
    </source>
</evidence>
<dbReference type="RefSeq" id="WP_017758335.1">
    <property type="nucleotide sequence ID" value="NZ_QQAV01000009.1"/>
</dbReference>
<evidence type="ECO:0000313" key="2">
    <source>
        <dbReference type="EMBL" id="RDI21262.1"/>
    </source>
</evidence>
<keyword evidence="1" id="KW-0732">Signal</keyword>
<evidence type="ECO:0000256" key="1">
    <source>
        <dbReference type="SAM" id="SignalP"/>
    </source>
</evidence>